<protein>
    <submittedName>
        <fullName evidence="1">Uncharacterized protein</fullName>
    </submittedName>
</protein>
<proteinExistence type="predicted"/>
<sequence>MTYMEAWKLTAPYLPIDTDERREAYLLMFGAVKAMSEKEARNGKAGKADQEQ</sequence>
<evidence type="ECO:0000313" key="1">
    <source>
        <dbReference type="EMBL" id="DAF64083.1"/>
    </source>
</evidence>
<organism evidence="1">
    <name type="scientific">Podoviridae sp. ctO1718</name>
    <dbReference type="NCBI Taxonomy" id="2827733"/>
    <lineage>
        <taxon>Viruses</taxon>
        <taxon>Duplodnaviria</taxon>
        <taxon>Heunggongvirae</taxon>
        <taxon>Uroviricota</taxon>
        <taxon>Caudoviricetes</taxon>
    </lineage>
</organism>
<name>A0A8S5TM05_9CAUD</name>
<dbReference type="EMBL" id="BK032850">
    <property type="protein sequence ID" value="DAF64083.1"/>
    <property type="molecule type" value="Genomic_DNA"/>
</dbReference>
<accession>A0A8S5TM05</accession>
<reference evidence="1" key="1">
    <citation type="journal article" date="2021" name="Proc. Natl. Acad. Sci. U.S.A.">
        <title>A Catalog of Tens of Thousands of Viruses from Human Metagenomes Reveals Hidden Associations with Chronic Diseases.</title>
        <authorList>
            <person name="Tisza M.J."/>
            <person name="Buck C.B."/>
        </authorList>
    </citation>
    <scope>NUCLEOTIDE SEQUENCE</scope>
    <source>
        <strain evidence="1">CtO1718</strain>
    </source>
</reference>